<dbReference type="RefSeq" id="WP_171685617.1">
    <property type="nucleotide sequence ID" value="NZ_WHNZ01000046.1"/>
</dbReference>
<dbReference type="Proteomes" id="UP000618579">
    <property type="component" value="Unassembled WGS sequence"/>
</dbReference>
<gene>
    <name evidence="2" type="ORF">GC097_22525</name>
</gene>
<evidence type="ECO:0000256" key="1">
    <source>
        <dbReference type="SAM" id="MobiDB-lite"/>
    </source>
</evidence>
<feature type="region of interest" description="Disordered" evidence="1">
    <location>
        <begin position="1"/>
        <end position="31"/>
    </location>
</feature>
<keyword evidence="3" id="KW-1185">Reference proteome</keyword>
<comment type="caution">
    <text evidence="2">The sequence shown here is derived from an EMBL/GenBank/DDBJ whole genome shotgun (WGS) entry which is preliminary data.</text>
</comment>
<organism evidence="2 3">
    <name type="scientific">Paenibacillus planticolens</name>
    <dbReference type="NCBI Taxonomy" id="2654976"/>
    <lineage>
        <taxon>Bacteria</taxon>
        <taxon>Bacillati</taxon>
        <taxon>Bacillota</taxon>
        <taxon>Bacilli</taxon>
        <taxon>Bacillales</taxon>
        <taxon>Paenibacillaceae</taxon>
        <taxon>Paenibacillus</taxon>
    </lineage>
</organism>
<evidence type="ECO:0000313" key="3">
    <source>
        <dbReference type="Proteomes" id="UP000618579"/>
    </source>
</evidence>
<accession>A0ABX1ZRW1</accession>
<sequence length="59" mass="6320">MSFARENPKGLQAKSSPECGEPEVAAMLGDPPNKRGNLCKYVYLAGKQTKGYDLQGSST</sequence>
<dbReference type="EMBL" id="WHNZ01000046">
    <property type="protein sequence ID" value="NOV02785.1"/>
    <property type="molecule type" value="Genomic_DNA"/>
</dbReference>
<protein>
    <submittedName>
        <fullName evidence="2">Uncharacterized protein</fullName>
    </submittedName>
</protein>
<name>A0ABX1ZRW1_9BACL</name>
<reference evidence="2 3" key="1">
    <citation type="submission" date="2019-10" db="EMBL/GenBank/DDBJ databases">
        <title>Description of Paenibacillus pedi sp. nov.</title>
        <authorList>
            <person name="Carlier A."/>
            <person name="Qi S."/>
        </authorList>
    </citation>
    <scope>NUCLEOTIDE SEQUENCE [LARGE SCALE GENOMIC DNA]</scope>
    <source>
        <strain evidence="2 3">LMG 31457</strain>
    </source>
</reference>
<proteinExistence type="predicted"/>
<evidence type="ECO:0000313" key="2">
    <source>
        <dbReference type="EMBL" id="NOV02785.1"/>
    </source>
</evidence>